<evidence type="ECO:0000259" key="14">
    <source>
        <dbReference type="Pfam" id="PF09334"/>
    </source>
</evidence>
<dbReference type="Proteomes" id="UP000003477">
    <property type="component" value="Unassembled WGS sequence"/>
</dbReference>
<keyword evidence="11" id="KW-0963">Cytoplasm</keyword>
<feature type="domain" description="tRNA synthetases class I catalytic" evidence="13">
    <location>
        <begin position="20"/>
        <end position="145"/>
    </location>
</feature>
<feature type="domain" description="Methionyl-tRNA synthetase anticodon-binding" evidence="15">
    <location>
        <begin position="409"/>
        <end position="526"/>
    </location>
</feature>
<evidence type="ECO:0000256" key="5">
    <source>
        <dbReference type="ARBA" id="ARBA00022741"/>
    </source>
</evidence>
<dbReference type="InterPro" id="IPR041872">
    <property type="entry name" value="Anticodon_Met"/>
</dbReference>
<protein>
    <recommendedName>
        <fullName evidence="11">Methionine--tRNA ligase</fullName>
        <ecNumber evidence="11">6.1.1.10</ecNumber>
    </recommendedName>
    <alternativeName>
        <fullName evidence="11">Methionyl-tRNA synthetase</fullName>
        <shortName evidence="11">MetRS</shortName>
    </alternativeName>
</protein>
<organism evidence="16 17">
    <name type="scientific">Crocosphaera watsonii WH 0003</name>
    <dbReference type="NCBI Taxonomy" id="423471"/>
    <lineage>
        <taxon>Bacteria</taxon>
        <taxon>Bacillati</taxon>
        <taxon>Cyanobacteriota</taxon>
        <taxon>Cyanophyceae</taxon>
        <taxon>Oscillatoriophycideae</taxon>
        <taxon>Chroococcales</taxon>
        <taxon>Aphanothecaceae</taxon>
        <taxon>Crocosphaera</taxon>
    </lineage>
</organism>
<dbReference type="NCBIfam" id="TIGR00398">
    <property type="entry name" value="metG"/>
    <property type="match status" value="1"/>
</dbReference>
<dbReference type="InterPro" id="IPR032678">
    <property type="entry name" value="tRNA-synt_1_cat_dom"/>
</dbReference>
<dbReference type="Gene3D" id="2.170.220.10">
    <property type="match status" value="1"/>
</dbReference>
<evidence type="ECO:0000313" key="17">
    <source>
        <dbReference type="Proteomes" id="UP000003477"/>
    </source>
</evidence>
<evidence type="ECO:0000256" key="9">
    <source>
        <dbReference type="ARBA" id="ARBA00023146"/>
    </source>
</evidence>
<feature type="binding site" evidence="11">
    <location>
        <position position="136"/>
    </location>
    <ligand>
        <name>Zn(2+)</name>
        <dbReference type="ChEBI" id="CHEBI:29105"/>
    </ligand>
</feature>
<dbReference type="CDD" id="cd00814">
    <property type="entry name" value="MetRS_core"/>
    <property type="match status" value="1"/>
</dbReference>
<keyword evidence="4" id="KW-0479">Metal-binding</keyword>
<gene>
    <name evidence="11" type="primary">metG</name>
    <name evidence="16" type="ORF">CWATWH0003_1097</name>
</gene>
<dbReference type="GO" id="GO:0006431">
    <property type="term" value="P:methionyl-tRNA aminoacylation"/>
    <property type="evidence" value="ECO:0007669"/>
    <property type="project" value="UniProtKB-UniRule"/>
</dbReference>
<keyword evidence="5 11" id="KW-0547">Nucleotide-binding</keyword>
<dbReference type="PATRIC" id="fig|423471.3.peg.1011"/>
<evidence type="ECO:0000313" key="16">
    <source>
        <dbReference type="EMBL" id="EHJ14233.1"/>
    </source>
</evidence>
<proteinExistence type="inferred from homology"/>
<dbReference type="Pfam" id="PF01406">
    <property type="entry name" value="tRNA-synt_1e"/>
    <property type="match status" value="1"/>
</dbReference>
<keyword evidence="9 11" id="KW-0030">Aminoacyl-tRNA synthetase</keyword>
<dbReference type="PRINTS" id="PR01041">
    <property type="entry name" value="TRNASYNTHMET"/>
</dbReference>
<dbReference type="InterPro" id="IPR014729">
    <property type="entry name" value="Rossmann-like_a/b/a_fold"/>
</dbReference>
<feature type="binding site" evidence="11">
    <location>
        <position position="133"/>
    </location>
    <ligand>
        <name>Zn(2+)</name>
        <dbReference type="ChEBI" id="CHEBI:29105"/>
    </ligand>
</feature>
<dbReference type="Pfam" id="PF19303">
    <property type="entry name" value="Anticodon_3"/>
    <property type="match status" value="1"/>
</dbReference>
<name>G5J0R1_CROWT</name>
<comment type="cofactor">
    <cofactor evidence="1">
        <name>Zn(2+)</name>
        <dbReference type="ChEBI" id="CHEBI:29105"/>
    </cofactor>
</comment>
<reference evidence="16 17" key="1">
    <citation type="journal article" date="2011" name="Front. Microbiol.">
        <title>Two Strains of Crocosphaera watsonii with Highly Conserved Genomes are Distinguished by Strain-Specific Features.</title>
        <authorList>
            <person name="Bench S.R."/>
            <person name="Ilikchyan I.N."/>
            <person name="Tripp H.J."/>
            <person name="Zehr J.P."/>
        </authorList>
    </citation>
    <scope>NUCLEOTIDE SEQUENCE [LARGE SCALE GENOMIC DNA]</scope>
    <source>
        <strain evidence="16 17">WH 0003</strain>
    </source>
</reference>
<evidence type="ECO:0000256" key="8">
    <source>
        <dbReference type="ARBA" id="ARBA00022917"/>
    </source>
</evidence>
<dbReference type="RefSeq" id="WP_007304192.1">
    <property type="nucleotide sequence ID" value="NZ_AESD01000176.1"/>
</dbReference>
<evidence type="ECO:0000256" key="2">
    <source>
        <dbReference type="ARBA" id="ARBA00003314"/>
    </source>
</evidence>
<dbReference type="HAMAP" id="MF_01228">
    <property type="entry name" value="Met_tRNA_synth_type2"/>
    <property type="match status" value="1"/>
</dbReference>
<comment type="caution">
    <text evidence="11">Lacks conserved residue(s) required for the propagation of feature annotation.</text>
</comment>
<dbReference type="InterPro" id="IPR015413">
    <property type="entry name" value="Methionyl/Leucyl_tRNA_Synth"/>
</dbReference>
<comment type="caution">
    <text evidence="16">The sequence shown here is derived from an EMBL/GenBank/DDBJ whole genome shotgun (WGS) entry which is preliminary data.</text>
</comment>
<comment type="subcellular location">
    <subcellularLocation>
        <location evidence="11">Cytoplasm</location>
    </subcellularLocation>
</comment>
<comment type="subunit">
    <text evidence="11">Monomer.</text>
</comment>
<dbReference type="EC" id="6.1.1.10" evidence="11"/>
<dbReference type="Pfam" id="PF09334">
    <property type="entry name" value="tRNA-synt_1g"/>
    <property type="match status" value="1"/>
</dbReference>
<evidence type="ECO:0000256" key="11">
    <source>
        <dbReference type="HAMAP-Rule" id="MF_01228"/>
    </source>
</evidence>
<dbReference type="SUPFAM" id="SSF47323">
    <property type="entry name" value="Anticodon-binding domain of a subclass of class I aminoacyl-tRNA synthetases"/>
    <property type="match status" value="1"/>
</dbReference>
<dbReference type="Gene3D" id="1.10.730.10">
    <property type="entry name" value="Isoleucyl-tRNA Synthetase, Domain 1"/>
    <property type="match status" value="1"/>
</dbReference>
<keyword evidence="7 11" id="KW-0067">ATP-binding</keyword>
<dbReference type="SUPFAM" id="SSF52374">
    <property type="entry name" value="Nucleotidylyl transferase"/>
    <property type="match status" value="1"/>
</dbReference>
<evidence type="ECO:0000259" key="15">
    <source>
        <dbReference type="Pfam" id="PF19303"/>
    </source>
</evidence>
<feature type="short sequence motif" description="'HIGH' region" evidence="11">
    <location>
        <begin position="18"/>
        <end position="28"/>
    </location>
</feature>
<dbReference type="CDD" id="cd07957">
    <property type="entry name" value="Anticodon_Ia_Met"/>
    <property type="match status" value="1"/>
</dbReference>
<dbReference type="EMBL" id="AESD01000176">
    <property type="protein sequence ID" value="EHJ14233.1"/>
    <property type="molecule type" value="Genomic_DNA"/>
</dbReference>
<evidence type="ECO:0000256" key="10">
    <source>
        <dbReference type="ARBA" id="ARBA00047364"/>
    </source>
</evidence>
<dbReference type="FunFam" id="2.170.220.10:FF:000001">
    <property type="entry name" value="methionine--tRNA ligase, mitochondrial"/>
    <property type="match status" value="1"/>
</dbReference>
<dbReference type="GeneID" id="88764947"/>
<keyword evidence="8 11" id="KW-0648">Protein biosynthesis</keyword>
<comment type="function">
    <text evidence="2 11">Is required not only for elongation of protein synthesis but also for the initiation of all mRNA translation through initiator tRNA(fMet) aminoacylation.</text>
</comment>
<dbReference type="NCBIfam" id="NF008900">
    <property type="entry name" value="PRK12267.1"/>
    <property type="match status" value="1"/>
</dbReference>
<dbReference type="AlphaFoldDB" id="G5J0R1"/>
<accession>G5J0R1</accession>
<dbReference type="InterPro" id="IPR023457">
    <property type="entry name" value="Met-tRNA_synth_2"/>
</dbReference>
<feature type="binding site" evidence="11">
    <location>
        <position position="154"/>
    </location>
    <ligand>
        <name>Zn(2+)</name>
        <dbReference type="ChEBI" id="CHEBI:29105"/>
    </ligand>
</feature>
<keyword evidence="6" id="KW-0862">Zinc</keyword>
<evidence type="ECO:0000259" key="13">
    <source>
        <dbReference type="Pfam" id="PF01406"/>
    </source>
</evidence>
<dbReference type="Gene3D" id="3.40.50.620">
    <property type="entry name" value="HUPs"/>
    <property type="match status" value="1"/>
</dbReference>
<sequence length="535" mass="61360">MTSKTTKPKKFALTTPLYYVNGVPHIGSAYTTIIADVIARHKRLIGDEVLLITGTDEHGQKIQRTAEEKGLAPQKHCDEIVSSFEELWQKLEIQYDRFSRTTASKHEVIVKEFFERVWENGDIYLAQQQGWYCVACEEFKEKRELLEDGCCPIHTNKKAEWRDEENYFFKLSKYQTKLEELYEKNPQFIQPESRRNEILNFVNQGLQDFSISRVNLEWGFPIPKDPSHTIYVWFDALLGYVTALLEPEAEPTLNNALSTWWPINLHLIGKDILRFHAIYWPAMLMSAELPLPDKVFGHGFLTKDGQKMGKTLGNTLDPFALVDKYGADAVRYYFLKEIECGKDGDFNETRFVNILNADLANDLGNLLNRTLGMTKKYCKGSLPELTAAELPQEHPLKTIGLTLGEKVIKAYETLKFNEGCEEILTLIRAGNKFIDEQAPWRLFKEGKQAEVEQILYGVLESVRLAAYLLAPIIPNLSSKIYEQLGFSVDFNQSDRLNQVIPFTHHSQWGKLAVNQNLSKPQPIFAKLDLPSEENP</sequence>
<dbReference type="InterPro" id="IPR014758">
    <property type="entry name" value="Met-tRNA_synth"/>
</dbReference>
<dbReference type="InterPro" id="IPR033911">
    <property type="entry name" value="MetRS_core"/>
</dbReference>
<dbReference type="GO" id="GO:0046872">
    <property type="term" value="F:metal ion binding"/>
    <property type="evidence" value="ECO:0007669"/>
    <property type="project" value="UniProtKB-KW"/>
</dbReference>
<feature type="short sequence motif" description="'KMSKS' region" evidence="11">
    <location>
        <begin position="307"/>
        <end position="311"/>
    </location>
</feature>
<evidence type="ECO:0000256" key="3">
    <source>
        <dbReference type="ARBA" id="ARBA00022598"/>
    </source>
</evidence>
<dbReference type="GO" id="GO:0005524">
    <property type="term" value="F:ATP binding"/>
    <property type="evidence" value="ECO:0007669"/>
    <property type="project" value="UniProtKB-UniRule"/>
</dbReference>
<dbReference type="PANTHER" id="PTHR43326">
    <property type="entry name" value="METHIONYL-TRNA SYNTHETASE"/>
    <property type="match status" value="1"/>
</dbReference>
<dbReference type="GO" id="GO:0004825">
    <property type="term" value="F:methionine-tRNA ligase activity"/>
    <property type="evidence" value="ECO:0007669"/>
    <property type="project" value="UniProtKB-UniRule"/>
</dbReference>
<evidence type="ECO:0000256" key="6">
    <source>
        <dbReference type="ARBA" id="ARBA00022833"/>
    </source>
</evidence>
<evidence type="ECO:0000256" key="7">
    <source>
        <dbReference type="ARBA" id="ARBA00022840"/>
    </source>
</evidence>
<dbReference type="InterPro" id="IPR009080">
    <property type="entry name" value="tRNAsynth_Ia_anticodon-bd"/>
</dbReference>
<feature type="domain" description="Methionyl/Leucyl tRNA synthetase" evidence="14">
    <location>
        <begin position="148"/>
        <end position="371"/>
    </location>
</feature>
<dbReference type="PANTHER" id="PTHR43326:SF1">
    <property type="entry name" value="METHIONINE--TRNA LIGASE, MITOCHONDRIAL"/>
    <property type="match status" value="1"/>
</dbReference>
<comment type="catalytic activity">
    <reaction evidence="10 11">
        <text>tRNA(Met) + L-methionine + ATP = L-methionyl-tRNA(Met) + AMP + diphosphate</text>
        <dbReference type="Rhea" id="RHEA:13481"/>
        <dbReference type="Rhea" id="RHEA-COMP:9667"/>
        <dbReference type="Rhea" id="RHEA-COMP:9698"/>
        <dbReference type="ChEBI" id="CHEBI:30616"/>
        <dbReference type="ChEBI" id="CHEBI:33019"/>
        <dbReference type="ChEBI" id="CHEBI:57844"/>
        <dbReference type="ChEBI" id="CHEBI:78442"/>
        <dbReference type="ChEBI" id="CHEBI:78530"/>
        <dbReference type="ChEBI" id="CHEBI:456215"/>
        <dbReference type="EC" id="6.1.1.10"/>
    </reaction>
</comment>
<evidence type="ECO:0000256" key="12">
    <source>
        <dbReference type="RuleBase" id="RU363039"/>
    </source>
</evidence>
<evidence type="ECO:0000256" key="1">
    <source>
        <dbReference type="ARBA" id="ARBA00001947"/>
    </source>
</evidence>
<dbReference type="GO" id="GO:0005737">
    <property type="term" value="C:cytoplasm"/>
    <property type="evidence" value="ECO:0007669"/>
    <property type="project" value="UniProtKB-SubCell"/>
</dbReference>
<feature type="binding site" evidence="11">
    <location>
        <position position="151"/>
    </location>
    <ligand>
        <name>Zn(2+)</name>
        <dbReference type="ChEBI" id="CHEBI:29105"/>
    </ligand>
</feature>
<comment type="similarity">
    <text evidence="12">Belongs to the class-I aminoacyl-tRNA synthetase family.</text>
</comment>
<keyword evidence="3 11" id="KW-0436">Ligase</keyword>
<evidence type="ECO:0000256" key="4">
    <source>
        <dbReference type="ARBA" id="ARBA00022723"/>
    </source>
</evidence>